<dbReference type="Gene3D" id="2.30.30.40">
    <property type="entry name" value="SH3 Domains"/>
    <property type="match status" value="1"/>
</dbReference>
<dbReference type="PROSITE" id="PS50851">
    <property type="entry name" value="CHEW"/>
    <property type="match status" value="1"/>
</dbReference>
<dbReference type="InterPro" id="IPR039315">
    <property type="entry name" value="CheW"/>
</dbReference>
<dbReference type="InterPro" id="IPR036061">
    <property type="entry name" value="CheW-like_dom_sf"/>
</dbReference>
<dbReference type="Pfam" id="PF01584">
    <property type="entry name" value="CheW"/>
    <property type="match status" value="1"/>
</dbReference>
<protein>
    <submittedName>
        <fullName evidence="2">Chemotaxis protein CheW</fullName>
    </submittedName>
</protein>
<reference evidence="2 3" key="1">
    <citation type="submission" date="2023-07" db="EMBL/GenBank/DDBJ databases">
        <title>Paenibacillus sp. JX-17 nov. isolated from soil.</title>
        <authorList>
            <person name="Wan Y."/>
            <person name="Liu B."/>
        </authorList>
    </citation>
    <scope>NUCLEOTIDE SEQUENCE [LARGE SCALE GENOMIC DNA]</scope>
    <source>
        <strain evidence="2 3">JX-17</strain>
    </source>
</reference>
<comment type="caution">
    <text evidence="2">The sequence shown here is derived from an EMBL/GenBank/DDBJ whole genome shotgun (WGS) entry which is preliminary data.</text>
</comment>
<feature type="domain" description="CheW-like" evidence="1">
    <location>
        <begin position="1"/>
        <end position="134"/>
    </location>
</feature>
<keyword evidence="3" id="KW-1185">Reference proteome</keyword>
<accession>A0ABT9C8M1</accession>
<organism evidence="2 3">
    <name type="scientific">Paenibacillus lacisoli</name>
    <dbReference type="NCBI Taxonomy" id="3064525"/>
    <lineage>
        <taxon>Bacteria</taxon>
        <taxon>Bacillati</taxon>
        <taxon>Bacillota</taxon>
        <taxon>Bacilli</taxon>
        <taxon>Bacillales</taxon>
        <taxon>Paenibacillaceae</taxon>
        <taxon>Paenibacillus</taxon>
    </lineage>
</organism>
<dbReference type="RefSeq" id="WP_305022817.1">
    <property type="nucleotide sequence ID" value="NZ_JAUQTB010000002.1"/>
</dbReference>
<dbReference type="SUPFAM" id="SSF50341">
    <property type="entry name" value="CheW-like"/>
    <property type="match status" value="1"/>
</dbReference>
<evidence type="ECO:0000313" key="3">
    <source>
        <dbReference type="Proteomes" id="UP001240171"/>
    </source>
</evidence>
<dbReference type="PANTHER" id="PTHR22617">
    <property type="entry name" value="CHEMOTAXIS SENSOR HISTIDINE KINASE-RELATED"/>
    <property type="match status" value="1"/>
</dbReference>
<gene>
    <name evidence="2" type="ORF">Q5741_04200</name>
</gene>
<proteinExistence type="predicted"/>
<name>A0ABT9C8M1_9BACL</name>
<dbReference type="InterPro" id="IPR002545">
    <property type="entry name" value="CheW-lke_dom"/>
</dbReference>
<dbReference type="PANTHER" id="PTHR22617:SF23">
    <property type="entry name" value="CHEMOTAXIS PROTEIN CHEW"/>
    <property type="match status" value="1"/>
</dbReference>
<dbReference type="Gene3D" id="2.40.50.180">
    <property type="entry name" value="CheA-289, Domain 4"/>
    <property type="match status" value="1"/>
</dbReference>
<dbReference type="EMBL" id="JAUQTB010000002">
    <property type="protein sequence ID" value="MDO7905612.1"/>
    <property type="molecule type" value="Genomic_DNA"/>
</dbReference>
<evidence type="ECO:0000259" key="1">
    <source>
        <dbReference type="PROSITE" id="PS50851"/>
    </source>
</evidence>
<evidence type="ECO:0000313" key="2">
    <source>
        <dbReference type="EMBL" id="MDO7905612.1"/>
    </source>
</evidence>
<dbReference type="SMART" id="SM00260">
    <property type="entry name" value="CheW"/>
    <property type="match status" value="1"/>
</dbReference>
<sequence length="134" mass="15086">MNQYVIFNLGSTPCAISFSEVEEIMAAKKGTPLPFAEPWHEGVITVRGELYTVMNLTKRFNLSSQSAEPDKMVLLRREKIALLVDELRDTASVEDNDILDNDDSRLKEFFPHVFVHGPQSVCILETESLLESGN</sequence>
<dbReference type="Proteomes" id="UP001240171">
    <property type="component" value="Unassembled WGS sequence"/>
</dbReference>